<name>A0A4Y7SV59_COPMI</name>
<reference evidence="1 2" key="1">
    <citation type="journal article" date="2019" name="Nat. Ecol. Evol.">
        <title>Megaphylogeny resolves global patterns of mushroom evolution.</title>
        <authorList>
            <person name="Varga T."/>
            <person name="Krizsan K."/>
            <person name="Foldi C."/>
            <person name="Dima B."/>
            <person name="Sanchez-Garcia M."/>
            <person name="Sanchez-Ramirez S."/>
            <person name="Szollosi G.J."/>
            <person name="Szarkandi J.G."/>
            <person name="Papp V."/>
            <person name="Albert L."/>
            <person name="Andreopoulos W."/>
            <person name="Angelini C."/>
            <person name="Antonin V."/>
            <person name="Barry K.W."/>
            <person name="Bougher N.L."/>
            <person name="Buchanan P."/>
            <person name="Buyck B."/>
            <person name="Bense V."/>
            <person name="Catcheside P."/>
            <person name="Chovatia M."/>
            <person name="Cooper J."/>
            <person name="Damon W."/>
            <person name="Desjardin D."/>
            <person name="Finy P."/>
            <person name="Geml J."/>
            <person name="Haridas S."/>
            <person name="Hughes K."/>
            <person name="Justo A."/>
            <person name="Karasinski D."/>
            <person name="Kautmanova I."/>
            <person name="Kiss B."/>
            <person name="Kocsube S."/>
            <person name="Kotiranta H."/>
            <person name="LaButti K.M."/>
            <person name="Lechner B.E."/>
            <person name="Liimatainen K."/>
            <person name="Lipzen A."/>
            <person name="Lukacs Z."/>
            <person name="Mihaltcheva S."/>
            <person name="Morgado L.N."/>
            <person name="Niskanen T."/>
            <person name="Noordeloos M.E."/>
            <person name="Ohm R.A."/>
            <person name="Ortiz-Santana B."/>
            <person name="Ovrebo C."/>
            <person name="Racz N."/>
            <person name="Riley R."/>
            <person name="Savchenko A."/>
            <person name="Shiryaev A."/>
            <person name="Soop K."/>
            <person name="Spirin V."/>
            <person name="Szebenyi C."/>
            <person name="Tomsovsky M."/>
            <person name="Tulloss R.E."/>
            <person name="Uehling J."/>
            <person name="Grigoriev I.V."/>
            <person name="Vagvolgyi C."/>
            <person name="Papp T."/>
            <person name="Martin F.M."/>
            <person name="Miettinen O."/>
            <person name="Hibbett D.S."/>
            <person name="Nagy L.G."/>
        </authorList>
    </citation>
    <scope>NUCLEOTIDE SEQUENCE [LARGE SCALE GENOMIC DNA]</scope>
    <source>
        <strain evidence="1 2">FP101781</strain>
    </source>
</reference>
<evidence type="ECO:0000313" key="1">
    <source>
        <dbReference type="EMBL" id="TEB25750.1"/>
    </source>
</evidence>
<keyword evidence="2" id="KW-1185">Reference proteome</keyword>
<comment type="caution">
    <text evidence="1">The sequence shown here is derived from an EMBL/GenBank/DDBJ whole genome shotgun (WGS) entry which is preliminary data.</text>
</comment>
<proteinExistence type="predicted"/>
<accession>A0A4Y7SV59</accession>
<organism evidence="1 2">
    <name type="scientific">Coprinellus micaceus</name>
    <name type="common">Glistening ink-cap mushroom</name>
    <name type="synonym">Coprinus micaceus</name>
    <dbReference type="NCBI Taxonomy" id="71717"/>
    <lineage>
        <taxon>Eukaryota</taxon>
        <taxon>Fungi</taxon>
        <taxon>Dikarya</taxon>
        <taxon>Basidiomycota</taxon>
        <taxon>Agaricomycotina</taxon>
        <taxon>Agaricomycetes</taxon>
        <taxon>Agaricomycetidae</taxon>
        <taxon>Agaricales</taxon>
        <taxon>Agaricineae</taxon>
        <taxon>Psathyrellaceae</taxon>
        <taxon>Coprinellus</taxon>
    </lineage>
</organism>
<gene>
    <name evidence="1" type="ORF">FA13DRAFT_1756526</name>
</gene>
<dbReference type="STRING" id="71717.A0A4Y7SV59"/>
<sequence>MGPSPPPQSHIYQQSIASPYYGYNLQPKNHVDLTRERLIAVLNHFSHLLANAFNNRPFRLVVHGGACMLLHPGVYALSLEQQHYLPQLPHRNKTRDVDIIHRSFVTEMAQLGITNAAEKLKGCILATAQQFGLGADWMNSDADIALPMATAPSGITFDPIYSAAVQPNNIELHTIYRSANGMLTLISVTPFWAVALKLVRYSAQDAADICLLLR</sequence>
<dbReference type="OrthoDB" id="3141838at2759"/>
<protein>
    <submittedName>
        <fullName evidence="1">Uncharacterized protein</fullName>
    </submittedName>
</protein>
<dbReference type="AlphaFoldDB" id="A0A4Y7SV59"/>
<dbReference type="EMBL" id="QPFP01000054">
    <property type="protein sequence ID" value="TEB25750.1"/>
    <property type="molecule type" value="Genomic_DNA"/>
</dbReference>
<dbReference type="Proteomes" id="UP000298030">
    <property type="component" value="Unassembled WGS sequence"/>
</dbReference>
<evidence type="ECO:0000313" key="2">
    <source>
        <dbReference type="Proteomes" id="UP000298030"/>
    </source>
</evidence>